<protein>
    <submittedName>
        <fullName evidence="1">Uncharacterized protein</fullName>
    </submittedName>
</protein>
<accession>A0ACC4DIX3</accession>
<sequence>MSGGRHKPLGMSLEDRGRRHVWDGSSSVCFLASQQLRILYYRGHLMGDECGRWSSQARPPGWVRADDESRGPGAAAAITRATPQITCDSTRSPCSTGESPPPASVCGHVTGTSTACKVAADVGSCGVAVIGASTPPPPCHPVLAAAPHLNDQPPQCRQQQQQPRRFPRLASPRTARTETARSRICVLHASSAPASRLAFPFLHFPALASPSAVVLHRVCGLVQLPRLWPLGSSSPPSHQPQLRIPRRQPATSRRSTDDTPQSVAGSAIHPGHPSIHPSLSASPELHTPDRSLTAALSCLVLSSG</sequence>
<evidence type="ECO:0000313" key="2">
    <source>
        <dbReference type="Proteomes" id="UP001638806"/>
    </source>
</evidence>
<organism evidence="1 2">
    <name type="scientific">Purpureocillium lilacinum</name>
    <name type="common">Paecilomyces lilacinus</name>
    <dbReference type="NCBI Taxonomy" id="33203"/>
    <lineage>
        <taxon>Eukaryota</taxon>
        <taxon>Fungi</taxon>
        <taxon>Dikarya</taxon>
        <taxon>Ascomycota</taxon>
        <taxon>Pezizomycotina</taxon>
        <taxon>Sordariomycetes</taxon>
        <taxon>Hypocreomycetidae</taxon>
        <taxon>Hypocreales</taxon>
        <taxon>Ophiocordycipitaceae</taxon>
        <taxon>Purpureocillium</taxon>
    </lineage>
</organism>
<comment type="caution">
    <text evidence="1">The sequence shown here is derived from an EMBL/GenBank/DDBJ whole genome shotgun (WGS) entry which is preliminary data.</text>
</comment>
<proteinExistence type="predicted"/>
<keyword evidence="2" id="KW-1185">Reference proteome</keyword>
<reference evidence="1" key="1">
    <citation type="submission" date="2024-12" db="EMBL/GenBank/DDBJ databases">
        <title>Comparative genomics and development of molecular markers within Purpureocillium lilacinum and among Purpureocillium species.</title>
        <authorList>
            <person name="Yeh Z.-Y."/>
            <person name="Ni N.-T."/>
            <person name="Lo P.-H."/>
            <person name="Mushyakhwo K."/>
            <person name="Lin C.-F."/>
            <person name="Nai Y.-S."/>
        </authorList>
    </citation>
    <scope>NUCLEOTIDE SEQUENCE</scope>
    <source>
        <strain evidence="1">NCHU-NPUST-175</strain>
    </source>
</reference>
<name>A0ACC4DIX3_PURLI</name>
<gene>
    <name evidence="1" type="ORF">ACCO45_009171</name>
</gene>
<evidence type="ECO:0000313" key="1">
    <source>
        <dbReference type="EMBL" id="KAL3956325.1"/>
    </source>
</evidence>
<dbReference type="EMBL" id="JBGNUJ010000008">
    <property type="protein sequence ID" value="KAL3956325.1"/>
    <property type="molecule type" value="Genomic_DNA"/>
</dbReference>
<dbReference type="Proteomes" id="UP001638806">
    <property type="component" value="Unassembled WGS sequence"/>
</dbReference>